<evidence type="ECO:0000313" key="2">
    <source>
        <dbReference type="EMBL" id="KAL3500401.1"/>
    </source>
</evidence>
<feature type="domain" description="RNase H type-1" evidence="1">
    <location>
        <begin position="23"/>
        <end position="99"/>
    </location>
</feature>
<proteinExistence type="predicted"/>
<dbReference type="AlphaFoldDB" id="A0ABD2Y052"/>
<dbReference type="InterPro" id="IPR012337">
    <property type="entry name" value="RNaseH-like_sf"/>
</dbReference>
<sequence length="147" mass="16505">MAEIGMFEIHIVATSTTWSVKINFDAAIFKDLACSGTRVVMRYHVGKFIAGCAEKFVNIVTPELGEMLAARRAVEYAVEVGVSRFWMEDDTKIGISQLQAHEAYWVDRDRNKLAHSFAKLAKLYDGLMLLVNTTHLSVQSVYEAELS</sequence>
<dbReference type="PANTHER" id="PTHR47723">
    <property type="entry name" value="OS05G0353850 PROTEIN"/>
    <property type="match status" value="1"/>
</dbReference>
<dbReference type="PANTHER" id="PTHR47723:SF19">
    <property type="entry name" value="POLYNUCLEOTIDYL TRANSFERASE, RIBONUCLEASE H-LIKE SUPERFAMILY PROTEIN"/>
    <property type="match status" value="1"/>
</dbReference>
<dbReference type="Gene3D" id="3.30.420.10">
    <property type="entry name" value="Ribonuclease H-like superfamily/Ribonuclease H"/>
    <property type="match status" value="1"/>
</dbReference>
<name>A0ABD2Y052_9GENT</name>
<keyword evidence="3" id="KW-1185">Reference proteome</keyword>
<evidence type="ECO:0000313" key="3">
    <source>
        <dbReference type="Proteomes" id="UP001630127"/>
    </source>
</evidence>
<dbReference type="EMBL" id="JBJUIK010000016">
    <property type="protein sequence ID" value="KAL3500401.1"/>
    <property type="molecule type" value="Genomic_DNA"/>
</dbReference>
<dbReference type="SUPFAM" id="SSF53098">
    <property type="entry name" value="Ribonuclease H-like"/>
    <property type="match status" value="1"/>
</dbReference>
<reference evidence="2 3" key="1">
    <citation type="submission" date="2024-11" db="EMBL/GenBank/DDBJ databases">
        <title>A near-complete genome assembly of Cinchona calisaya.</title>
        <authorList>
            <person name="Lian D.C."/>
            <person name="Zhao X.W."/>
            <person name="Wei L."/>
        </authorList>
    </citation>
    <scope>NUCLEOTIDE SEQUENCE [LARGE SCALE GENOMIC DNA]</scope>
    <source>
        <tissue evidence="2">Nenye</tissue>
    </source>
</reference>
<accession>A0ABD2Y052</accession>
<gene>
    <name evidence="2" type="ORF">ACH5RR_039494</name>
</gene>
<protein>
    <recommendedName>
        <fullName evidence="1">RNase H type-1 domain-containing protein</fullName>
    </recommendedName>
</protein>
<dbReference type="InterPro" id="IPR002156">
    <property type="entry name" value="RNaseH_domain"/>
</dbReference>
<comment type="caution">
    <text evidence="2">The sequence shown here is derived from an EMBL/GenBank/DDBJ whole genome shotgun (WGS) entry which is preliminary data.</text>
</comment>
<dbReference type="Pfam" id="PF13456">
    <property type="entry name" value="RVT_3"/>
    <property type="match status" value="1"/>
</dbReference>
<dbReference type="InterPro" id="IPR053151">
    <property type="entry name" value="RNase_H-like"/>
</dbReference>
<organism evidence="2 3">
    <name type="scientific">Cinchona calisaya</name>
    <dbReference type="NCBI Taxonomy" id="153742"/>
    <lineage>
        <taxon>Eukaryota</taxon>
        <taxon>Viridiplantae</taxon>
        <taxon>Streptophyta</taxon>
        <taxon>Embryophyta</taxon>
        <taxon>Tracheophyta</taxon>
        <taxon>Spermatophyta</taxon>
        <taxon>Magnoliopsida</taxon>
        <taxon>eudicotyledons</taxon>
        <taxon>Gunneridae</taxon>
        <taxon>Pentapetalae</taxon>
        <taxon>asterids</taxon>
        <taxon>lamiids</taxon>
        <taxon>Gentianales</taxon>
        <taxon>Rubiaceae</taxon>
        <taxon>Cinchonoideae</taxon>
        <taxon>Cinchoneae</taxon>
        <taxon>Cinchona</taxon>
    </lineage>
</organism>
<evidence type="ECO:0000259" key="1">
    <source>
        <dbReference type="Pfam" id="PF13456"/>
    </source>
</evidence>
<dbReference type="InterPro" id="IPR036397">
    <property type="entry name" value="RNaseH_sf"/>
</dbReference>
<dbReference type="Proteomes" id="UP001630127">
    <property type="component" value="Unassembled WGS sequence"/>
</dbReference>